<keyword evidence="2" id="KW-0238">DNA-binding</keyword>
<dbReference type="PANTHER" id="PTHR33154">
    <property type="entry name" value="TRANSCRIPTIONAL REGULATOR, ARSR FAMILY"/>
    <property type="match status" value="1"/>
</dbReference>
<dbReference type="InterPro" id="IPR036388">
    <property type="entry name" value="WH-like_DNA-bd_sf"/>
</dbReference>
<evidence type="ECO:0000313" key="6">
    <source>
        <dbReference type="Proteomes" id="UP000473648"/>
    </source>
</evidence>
<dbReference type="PRINTS" id="PR00778">
    <property type="entry name" value="HTHARSR"/>
</dbReference>
<dbReference type="EMBL" id="VOGB01000005">
    <property type="protein sequence ID" value="MQM73600.1"/>
    <property type="molecule type" value="Genomic_DNA"/>
</dbReference>
<dbReference type="InterPro" id="IPR036390">
    <property type="entry name" value="WH_DNA-bd_sf"/>
</dbReference>
<dbReference type="SMART" id="SM00418">
    <property type="entry name" value="HTH_ARSR"/>
    <property type="match status" value="1"/>
</dbReference>
<keyword evidence="6" id="KW-1185">Reference proteome</keyword>
<feature type="domain" description="HTH arsR-type" evidence="4">
    <location>
        <begin position="1"/>
        <end position="92"/>
    </location>
</feature>
<dbReference type="PROSITE" id="PS50987">
    <property type="entry name" value="HTH_ARSR_2"/>
    <property type="match status" value="1"/>
</dbReference>
<dbReference type="NCBIfam" id="NF033788">
    <property type="entry name" value="HTH_metalloreg"/>
    <property type="match status" value="1"/>
</dbReference>
<dbReference type="GO" id="GO:0003677">
    <property type="term" value="F:DNA binding"/>
    <property type="evidence" value="ECO:0007669"/>
    <property type="project" value="UniProtKB-KW"/>
</dbReference>
<reference evidence="5" key="1">
    <citation type="journal article" date="2020" name="Appl. Environ. Microbiol.">
        <title>Medium-Chain Fatty Acid Synthesis by 'Candidatus Weimeria bifida' gen. nov., sp. nov., and 'Candidatus Pseudoramibacter fermentans' sp. nov.</title>
        <authorList>
            <person name="Scarborough M.J."/>
            <person name="Myers K.S."/>
            <person name="Donohue T.J."/>
            <person name="Noguera D.R."/>
        </authorList>
    </citation>
    <scope>NUCLEOTIDE SEQUENCE</scope>
    <source>
        <strain evidence="5">EUB1.1</strain>
    </source>
</reference>
<gene>
    <name evidence="5" type="ORF">FRC53_09360</name>
</gene>
<dbReference type="GO" id="GO:0003700">
    <property type="term" value="F:DNA-binding transcription factor activity"/>
    <property type="evidence" value="ECO:0007669"/>
    <property type="project" value="InterPro"/>
</dbReference>
<sequence length="102" mass="11170">METIDTASICKALGDANRLKIVQTLSGCEKCACVILEALNISQPTLSHHMKILRDCGLVNVRKAGKWCYYSLNCDTLRAFQRFIASLDCTPAERECAAGQCG</sequence>
<dbReference type="InterPro" id="IPR011991">
    <property type="entry name" value="ArsR-like_HTH"/>
</dbReference>
<evidence type="ECO:0000313" key="5">
    <source>
        <dbReference type="EMBL" id="MQM73600.1"/>
    </source>
</evidence>
<evidence type="ECO:0000256" key="3">
    <source>
        <dbReference type="ARBA" id="ARBA00023163"/>
    </source>
</evidence>
<organism evidence="5 6">
    <name type="scientific">Candidatus Pseudoramibacter fermentans</name>
    <dbReference type="NCBI Taxonomy" id="2594427"/>
    <lineage>
        <taxon>Bacteria</taxon>
        <taxon>Bacillati</taxon>
        <taxon>Bacillota</taxon>
        <taxon>Clostridia</taxon>
        <taxon>Eubacteriales</taxon>
        <taxon>Eubacteriaceae</taxon>
        <taxon>Pseudoramibacter</taxon>
    </lineage>
</organism>
<dbReference type="AlphaFoldDB" id="A0A6L5GUZ5"/>
<protein>
    <submittedName>
        <fullName evidence="5">Helix-turn-helix transcriptional regulator</fullName>
    </submittedName>
</protein>
<dbReference type="CDD" id="cd00090">
    <property type="entry name" value="HTH_ARSR"/>
    <property type="match status" value="1"/>
</dbReference>
<keyword evidence="3" id="KW-0804">Transcription</keyword>
<dbReference type="Gene3D" id="1.10.10.10">
    <property type="entry name" value="Winged helix-like DNA-binding domain superfamily/Winged helix DNA-binding domain"/>
    <property type="match status" value="1"/>
</dbReference>
<evidence type="ECO:0000259" key="4">
    <source>
        <dbReference type="PROSITE" id="PS50987"/>
    </source>
</evidence>
<evidence type="ECO:0000256" key="2">
    <source>
        <dbReference type="ARBA" id="ARBA00023125"/>
    </source>
</evidence>
<proteinExistence type="predicted"/>
<keyword evidence="1" id="KW-0805">Transcription regulation</keyword>
<dbReference type="InterPro" id="IPR001845">
    <property type="entry name" value="HTH_ArsR_DNA-bd_dom"/>
</dbReference>
<dbReference type="PANTHER" id="PTHR33154:SF18">
    <property type="entry name" value="ARSENICAL RESISTANCE OPERON REPRESSOR"/>
    <property type="match status" value="1"/>
</dbReference>
<dbReference type="SUPFAM" id="SSF46785">
    <property type="entry name" value="Winged helix' DNA-binding domain"/>
    <property type="match status" value="1"/>
</dbReference>
<dbReference type="Pfam" id="PF01022">
    <property type="entry name" value="HTH_5"/>
    <property type="match status" value="1"/>
</dbReference>
<dbReference type="Proteomes" id="UP000473648">
    <property type="component" value="Unassembled WGS sequence"/>
</dbReference>
<accession>A0A6L5GUZ5</accession>
<comment type="caution">
    <text evidence="5">The sequence shown here is derived from an EMBL/GenBank/DDBJ whole genome shotgun (WGS) entry which is preliminary data.</text>
</comment>
<name>A0A6L5GUZ5_9FIRM</name>
<evidence type="ECO:0000256" key="1">
    <source>
        <dbReference type="ARBA" id="ARBA00023015"/>
    </source>
</evidence>
<dbReference type="InterPro" id="IPR051081">
    <property type="entry name" value="HTH_MetalResp_TranReg"/>
</dbReference>